<sequence>MGIINYRDSLRLRSPTVEVLTLAAPITLGQLPNPLIYNQTAYLQSGHNMRVSFSDAVNLRSSLSGAQKEKDSTANATLWRKSDLLYEELQELKNLISLRDLVRHTSLRGVVSYCSINLPSLRGLVRLPDNIGLVSYCSINLPSLRGGVNQGNNIDLVSYYSDNHVNNVHSVSYCSDDALVLRCRRLISARIATEINCPVLSLCSFVCSIPSISSCSTRTVTDWDFAFFEPVAISTPHVNWCKTVYTKKLQFKRLTCKTPCYYHVSYTKACIWCENNEAPKCGHTDEASNQQPLYGVTIMAIQQHNQTRLKFTFLIASGTQRLVDIHPVRLITVLADCEGEARLLAGKSSLVFVSRQGVSA</sequence>
<evidence type="ECO:0000313" key="1">
    <source>
        <dbReference type="EMBL" id="CDM89225.1"/>
    </source>
</evidence>
<organism evidence="1 2">
    <name type="scientific">Xenorhabdus bovienii</name>
    <name type="common">Xenorhabdus nematophila subsp. bovienii</name>
    <dbReference type="NCBI Taxonomy" id="40576"/>
    <lineage>
        <taxon>Bacteria</taxon>
        <taxon>Pseudomonadati</taxon>
        <taxon>Pseudomonadota</taxon>
        <taxon>Gammaproteobacteria</taxon>
        <taxon>Enterobacterales</taxon>
        <taxon>Morganellaceae</taxon>
        <taxon>Xenorhabdus</taxon>
    </lineage>
</organism>
<dbReference type="EMBL" id="FO818637">
    <property type="protein sequence ID" value="CDM89225.1"/>
    <property type="molecule type" value="Genomic_DNA"/>
</dbReference>
<reference evidence="1 2" key="1">
    <citation type="submission" date="2014-02" db="EMBL/GenBank/DDBJ databases">
        <authorList>
            <person name="Genoscope - CEA"/>
        </authorList>
    </citation>
    <scope>NUCLEOTIDE SEQUENCE [LARGE SCALE GENOMIC DNA]</scope>
    <source>
        <strain evidence="1 2">CS03</strain>
    </source>
</reference>
<dbReference type="Proteomes" id="UP000032930">
    <property type="component" value="Chromosome"/>
</dbReference>
<dbReference type="KEGG" id="xbv:XBW1_1868"/>
<dbReference type="AlphaFoldDB" id="A0A0B6X6Q0"/>
<gene>
    <name evidence="1" type="ORF">XBW1_1868</name>
</gene>
<proteinExistence type="predicted"/>
<accession>A0A0B6X6Q0</accession>
<evidence type="ECO:0000313" key="2">
    <source>
        <dbReference type="Proteomes" id="UP000032930"/>
    </source>
</evidence>
<name>A0A0B6X6Q0_XENBV</name>
<protein>
    <submittedName>
        <fullName evidence="1">Uncharacterized protein</fullName>
    </submittedName>
</protein>